<protein>
    <submittedName>
        <fullName evidence="6">Ankyrinrepeats-containing protein</fullName>
    </submittedName>
</protein>
<dbReference type="PROSITE" id="PS50297">
    <property type="entry name" value="ANK_REP_REGION"/>
    <property type="match status" value="1"/>
</dbReference>
<evidence type="ECO:0000256" key="2">
    <source>
        <dbReference type="ARBA" id="ARBA00022737"/>
    </source>
</evidence>
<dbReference type="Gene3D" id="1.25.40.20">
    <property type="entry name" value="Ankyrin repeat-containing domain"/>
    <property type="match status" value="1"/>
</dbReference>
<evidence type="ECO:0000256" key="3">
    <source>
        <dbReference type="ARBA" id="ARBA00022863"/>
    </source>
</evidence>
<evidence type="ECO:0000256" key="4">
    <source>
        <dbReference type="ARBA" id="ARBA00023043"/>
    </source>
</evidence>
<proteinExistence type="predicted"/>
<dbReference type="InterPro" id="IPR002110">
    <property type="entry name" value="Ankyrin_rpt"/>
</dbReference>
<dbReference type="GO" id="GO:0085034">
    <property type="term" value="P:symbiont-mediated suppression of host NF-kappaB cascade"/>
    <property type="evidence" value="ECO:0007669"/>
    <property type="project" value="UniProtKB-KW"/>
</dbReference>
<dbReference type="EMBL" id="AJ583459">
    <property type="protein sequence ID" value="CAE47443.1"/>
    <property type="molecule type" value="Genomic_DNA"/>
</dbReference>
<gene>
    <name evidence="6" type="primary">ank2</name>
</gene>
<dbReference type="Pfam" id="PF12796">
    <property type="entry name" value="Ank_2"/>
    <property type="match status" value="1"/>
</dbReference>
<reference evidence="6" key="1">
    <citation type="submission" date="2003-09" db="EMBL/GenBank/DDBJ databases">
        <title>Truncated cactus/IKB-like gene in polydnavirus.</title>
        <authorList>
            <person name="Pennacchio F."/>
        </authorList>
    </citation>
    <scope>NUCLEOTIDE SEQUENCE</scope>
</reference>
<keyword evidence="4" id="KW-0040">ANK repeat</keyword>
<keyword evidence="3" id="KW-1100">Inhibition of host NF-kappa-B by virus</keyword>
<name>Q5GR53_9VIRU</name>
<reference evidence="6" key="2">
    <citation type="submission" date="2003-09" db="EMBL/GenBank/DDBJ databases">
        <authorList>
            <person name="Varricchio P."/>
        </authorList>
    </citation>
    <scope>NUCLEOTIDE SEQUENCE</scope>
</reference>
<organism evidence="6">
    <name type="scientific">Toxoneuron nigriceps polydnavirus</name>
    <dbReference type="NCBI Taxonomy" id="191766"/>
    <lineage>
        <taxon>Viruses</taxon>
        <taxon>Viruses incertae sedis</taxon>
        <taxon>Polydnaviriformidae</taxon>
    </lineage>
</organism>
<evidence type="ECO:0000256" key="1">
    <source>
        <dbReference type="ARBA" id="ARBA00022581"/>
    </source>
</evidence>
<dbReference type="PANTHER" id="PTHR46680:SF3">
    <property type="entry name" value="NF-KAPPA-B INHIBITOR CACTUS"/>
    <property type="match status" value="1"/>
</dbReference>
<dbReference type="PANTHER" id="PTHR46680">
    <property type="entry name" value="NF-KAPPA-B INHIBITOR ALPHA"/>
    <property type="match status" value="1"/>
</dbReference>
<dbReference type="GO" id="GO:0071356">
    <property type="term" value="P:cellular response to tumor necrosis factor"/>
    <property type="evidence" value="ECO:0007669"/>
    <property type="project" value="TreeGrafter"/>
</dbReference>
<dbReference type="InterPro" id="IPR036770">
    <property type="entry name" value="Ankyrin_rpt-contain_sf"/>
</dbReference>
<sequence>MFIIEITFVELTVNEQPDDVIIYLRTKRLQCKDASFLHFTAMEPSTVNTIFQALNIDSGAENYIHQLCREDNVANLKSVVSNISNYEKYRLLSYDSQGQQCIHLAASCKYFALWKVDILIQAGVNINTRELQAGNTALHIAVYNKNYELVEFLCRQQMIRLDLLNSSMLTPYLVAHAMEDEYMIELLQCYGADD</sequence>
<accession>Q5GR53</accession>
<dbReference type="InterPro" id="IPR051070">
    <property type="entry name" value="NF-kappa-B_inhibitor"/>
</dbReference>
<evidence type="ECO:0000313" key="6">
    <source>
        <dbReference type="EMBL" id="CAE47443.1"/>
    </source>
</evidence>
<dbReference type="GO" id="GO:0051059">
    <property type="term" value="F:NF-kappaB binding"/>
    <property type="evidence" value="ECO:0007669"/>
    <property type="project" value="TreeGrafter"/>
</dbReference>
<evidence type="ECO:0000256" key="5">
    <source>
        <dbReference type="ARBA" id="ARBA00037244"/>
    </source>
</evidence>
<dbReference type="SUPFAM" id="SSF48403">
    <property type="entry name" value="Ankyrin repeat"/>
    <property type="match status" value="1"/>
</dbReference>
<dbReference type="SMART" id="SM00248">
    <property type="entry name" value="ANK"/>
    <property type="match status" value="2"/>
</dbReference>
<comment type="function">
    <text evidence="5">Suppresses the host immune response through NF-kappa-B inactivation. Possesses ankyrin repeat domains required for NF-kappa-B binding but lacks the regulatory regions required for dissociation from NF-kappa-B and degradation. Therefore, prevents host NF-kappa-B release and subsequent activation.</text>
</comment>
<dbReference type="PROSITE" id="PS50088">
    <property type="entry name" value="ANK_REPEAT"/>
    <property type="match status" value="1"/>
</dbReference>
<keyword evidence="1" id="KW-0945">Host-virus interaction</keyword>
<keyword evidence="2" id="KW-0677">Repeat</keyword>